<dbReference type="EMBL" id="VIGY01000022">
    <property type="protein sequence ID" value="MDN7079032.1"/>
    <property type="molecule type" value="Genomic_DNA"/>
</dbReference>
<feature type="region of interest" description="Disordered" evidence="1">
    <location>
        <begin position="1"/>
        <end position="22"/>
    </location>
</feature>
<reference evidence="3" key="1">
    <citation type="submission" date="2019-07" db="EMBL/GenBank/DDBJ databases">
        <title>Draft Genome Sequence of Bacillus thuringiensis Strain S906, an Isolate Toxic for Coleopteran and Lepidopteran.</title>
        <authorList>
            <person name="Grynberg P."/>
            <person name="Martins E.S."/>
            <person name="Queiroz P.R."/>
            <person name="Togawa R.C."/>
            <person name="Martins N.F."/>
            <person name="Praca L.B."/>
            <person name="Fiuza V."/>
            <person name="Ramos F."/>
            <person name="Silva E."/>
            <person name="Monnerat R.G."/>
        </authorList>
    </citation>
    <scope>NUCLEOTIDE SEQUENCE</scope>
    <source>
        <strain evidence="3">S906</strain>
    </source>
</reference>
<evidence type="ECO:0000313" key="2">
    <source>
        <dbReference type="EMBL" id="MDN7079019.1"/>
    </source>
</evidence>
<sequence>STAGSVSSETIKHYVENQKTRG</sequence>
<dbReference type="EMBL" id="VIGY01000021">
    <property type="protein sequence ID" value="MDN7079019.1"/>
    <property type="molecule type" value="Genomic_DNA"/>
</dbReference>
<evidence type="ECO:0000313" key="4">
    <source>
        <dbReference type="Proteomes" id="UP001168357"/>
    </source>
</evidence>
<accession>A0AAP4V2R9</accession>
<gene>
    <name evidence="2" type="ORF">FLM80_18480</name>
    <name evidence="3" type="ORF">FLM80_18555</name>
</gene>
<dbReference type="AlphaFoldDB" id="A0AAP4V2R9"/>
<evidence type="ECO:0000256" key="1">
    <source>
        <dbReference type="SAM" id="MobiDB-lite"/>
    </source>
</evidence>
<proteinExistence type="predicted"/>
<evidence type="ECO:0000313" key="3">
    <source>
        <dbReference type="EMBL" id="MDN7079032.1"/>
    </source>
</evidence>
<protein>
    <submittedName>
        <fullName evidence="3">IS200/IS605 family transposase</fullName>
    </submittedName>
</protein>
<feature type="compositionally biased region" description="Basic and acidic residues" evidence="1">
    <location>
        <begin position="10"/>
        <end position="22"/>
    </location>
</feature>
<dbReference type="Proteomes" id="UP001168357">
    <property type="component" value="Unassembled WGS sequence"/>
</dbReference>
<comment type="caution">
    <text evidence="3">The sequence shown here is derived from an EMBL/GenBank/DDBJ whole genome shotgun (WGS) entry which is preliminary data.</text>
</comment>
<name>A0AAP4V2R9_BACTU</name>
<organism evidence="3 4">
    <name type="scientific">Bacillus thuringiensis</name>
    <dbReference type="NCBI Taxonomy" id="1428"/>
    <lineage>
        <taxon>Bacteria</taxon>
        <taxon>Bacillati</taxon>
        <taxon>Bacillota</taxon>
        <taxon>Bacilli</taxon>
        <taxon>Bacillales</taxon>
        <taxon>Bacillaceae</taxon>
        <taxon>Bacillus</taxon>
        <taxon>Bacillus cereus group</taxon>
    </lineage>
</organism>
<feature type="non-terminal residue" evidence="3">
    <location>
        <position position="1"/>
    </location>
</feature>